<keyword evidence="3" id="KW-1185">Reference proteome</keyword>
<dbReference type="AlphaFoldDB" id="A0A4C1YJC0"/>
<feature type="compositionally biased region" description="Basic and acidic residues" evidence="1">
    <location>
        <begin position="24"/>
        <end position="42"/>
    </location>
</feature>
<organism evidence="2 3">
    <name type="scientific">Eumeta variegata</name>
    <name type="common">Bagworm moth</name>
    <name type="synonym">Eumeta japonica</name>
    <dbReference type="NCBI Taxonomy" id="151549"/>
    <lineage>
        <taxon>Eukaryota</taxon>
        <taxon>Metazoa</taxon>
        <taxon>Ecdysozoa</taxon>
        <taxon>Arthropoda</taxon>
        <taxon>Hexapoda</taxon>
        <taxon>Insecta</taxon>
        <taxon>Pterygota</taxon>
        <taxon>Neoptera</taxon>
        <taxon>Endopterygota</taxon>
        <taxon>Lepidoptera</taxon>
        <taxon>Glossata</taxon>
        <taxon>Ditrysia</taxon>
        <taxon>Tineoidea</taxon>
        <taxon>Psychidae</taxon>
        <taxon>Oiketicinae</taxon>
        <taxon>Eumeta</taxon>
    </lineage>
</organism>
<protein>
    <submittedName>
        <fullName evidence="2">Uncharacterized protein</fullName>
    </submittedName>
</protein>
<dbReference type="Proteomes" id="UP000299102">
    <property type="component" value="Unassembled WGS sequence"/>
</dbReference>
<evidence type="ECO:0000313" key="2">
    <source>
        <dbReference type="EMBL" id="GBP75074.1"/>
    </source>
</evidence>
<comment type="caution">
    <text evidence="2">The sequence shown here is derived from an EMBL/GenBank/DDBJ whole genome shotgun (WGS) entry which is preliminary data.</text>
</comment>
<name>A0A4C1YJC0_EUMVA</name>
<accession>A0A4C1YJC0</accession>
<reference evidence="2 3" key="1">
    <citation type="journal article" date="2019" name="Commun. Biol.">
        <title>The bagworm genome reveals a unique fibroin gene that provides high tensile strength.</title>
        <authorList>
            <person name="Kono N."/>
            <person name="Nakamura H."/>
            <person name="Ohtoshi R."/>
            <person name="Tomita M."/>
            <person name="Numata K."/>
            <person name="Arakawa K."/>
        </authorList>
    </citation>
    <scope>NUCLEOTIDE SEQUENCE [LARGE SCALE GENOMIC DNA]</scope>
</reference>
<dbReference type="EMBL" id="BGZK01001234">
    <property type="protein sequence ID" value="GBP75074.1"/>
    <property type="molecule type" value="Genomic_DNA"/>
</dbReference>
<evidence type="ECO:0000256" key="1">
    <source>
        <dbReference type="SAM" id="MobiDB-lite"/>
    </source>
</evidence>
<proteinExistence type="predicted"/>
<sequence>MPVGDVIVLATSAEGTVYRRVNIEKERSRKLPRNPEREREDAVGGGRGPTEAENRGGRYGTTANQYPESMWRSCVKYVNYIAIHLD</sequence>
<gene>
    <name evidence="2" type="ORF">EVAR_48755_1</name>
</gene>
<feature type="region of interest" description="Disordered" evidence="1">
    <location>
        <begin position="24"/>
        <end position="64"/>
    </location>
</feature>
<evidence type="ECO:0000313" key="3">
    <source>
        <dbReference type="Proteomes" id="UP000299102"/>
    </source>
</evidence>